<dbReference type="Gene3D" id="1.10.1760.20">
    <property type="match status" value="1"/>
</dbReference>
<name>A0ABR9DRT5_9MICO</name>
<organism evidence="4 5">
    <name type="scientific">Flavimobilis rhizosphaerae</name>
    <dbReference type="NCBI Taxonomy" id="2775421"/>
    <lineage>
        <taxon>Bacteria</taxon>
        <taxon>Bacillati</taxon>
        <taxon>Actinomycetota</taxon>
        <taxon>Actinomycetes</taxon>
        <taxon>Micrococcales</taxon>
        <taxon>Jonesiaceae</taxon>
        <taxon>Flavimobilis</taxon>
    </lineage>
</organism>
<feature type="transmembrane region" description="Helical" evidence="3">
    <location>
        <begin position="72"/>
        <end position="93"/>
    </location>
</feature>
<accession>A0ABR9DRT5</accession>
<dbReference type="Pfam" id="PF02632">
    <property type="entry name" value="BioY"/>
    <property type="match status" value="1"/>
</dbReference>
<keyword evidence="2" id="KW-0813">Transport</keyword>
<dbReference type="PANTHER" id="PTHR34295:SF1">
    <property type="entry name" value="BIOTIN TRANSPORTER BIOY"/>
    <property type="match status" value="1"/>
</dbReference>
<dbReference type="Proteomes" id="UP000642107">
    <property type="component" value="Unassembled WGS sequence"/>
</dbReference>
<evidence type="ECO:0000313" key="5">
    <source>
        <dbReference type="Proteomes" id="UP000642107"/>
    </source>
</evidence>
<feature type="transmembrane region" description="Helical" evidence="3">
    <location>
        <begin position="172"/>
        <end position="191"/>
    </location>
</feature>
<keyword evidence="2 3" id="KW-0472">Membrane</keyword>
<evidence type="ECO:0000256" key="1">
    <source>
        <dbReference type="ARBA" id="ARBA00010692"/>
    </source>
</evidence>
<sequence>MTAPATTRTPRRTPAERARDLALIATFAALTAACALTSVAFSAVPVPVTLQTFAVLLAGAVLGPWRGTAAIGLYLAVGAAGLPVFAGGTGGLASFAGPSGGYLMAFPFAALVVGLAVRAAGRRGPLGTGVAVAVGVTAATALTYAVGVPVLAARTAMDAAAAWTFNWGFVPFDAVKAALVVVAAPAVLRAFPMLRGARAPRALAPEIAAA</sequence>
<feature type="transmembrane region" description="Helical" evidence="3">
    <location>
        <begin position="21"/>
        <end position="42"/>
    </location>
</feature>
<comment type="subcellular location">
    <subcellularLocation>
        <location evidence="2">Cell membrane</location>
        <topology evidence="2">Multi-pass membrane protein</topology>
    </subcellularLocation>
</comment>
<feature type="transmembrane region" description="Helical" evidence="3">
    <location>
        <begin position="99"/>
        <end position="117"/>
    </location>
</feature>
<dbReference type="InterPro" id="IPR003784">
    <property type="entry name" value="BioY"/>
</dbReference>
<feature type="transmembrane region" description="Helical" evidence="3">
    <location>
        <begin position="48"/>
        <end position="65"/>
    </location>
</feature>
<dbReference type="PIRSF" id="PIRSF016661">
    <property type="entry name" value="BioY"/>
    <property type="match status" value="1"/>
</dbReference>
<feature type="transmembrane region" description="Helical" evidence="3">
    <location>
        <begin position="129"/>
        <end position="152"/>
    </location>
</feature>
<proteinExistence type="inferred from homology"/>
<comment type="similarity">
    <text evidence="1 2">Belongs to the BioY family.</text>
</comment>
<comment type="caution">
    <text evidence="4">The sequence shown here is derived from an EMBL/GenBank/DDBJ whole genome shotgun (WGS) entry which is preliminary data.</text>
</comment>
<evidence type="ECO:0000256" key="2">
    <source>
        <dbReference type="PIRNR" id="PIRNR016661"/>
    </source>
</evidence>
<evidence type="ECO:0000256" key="3">
    <source>
        <dbReference type="SAM" id="Phobius"/>
    </source>
</evidence>
<protein>
    <recommendedName>
        <fullName evidence="2">Biotin transporter</fullName>
    </recommendedName>
</protein>
<gene>
    <name evidence="4" type="ORF">IGS67_09905</name>
</gene>
<keyword evidence="3" id="KW-1133">Transmembrane helix</keyword>
<reference evidence="4 5" key="1">
    <citation type="submission" date="2020-09" db="EMBL/GenBank/DDBJ databases">
        <title>Flavimobilis rhizosphaerae sp. nov., isolated from rhizosphere soil of Spartina alterniflora.</title>
        <authorList>
            <person name="Hanqin C."/>
        </authorList>
    </citation>
    <scope>NUCLEOTIDE SEQUENCE [LARGE SCALE GENOMIC DNA]</scope>
    <source>
        <strain evidence="4 5">GY 10621</strain>
    </source>
</reference>
<keyword evidence="2" id="KW-1003">Cell membrane</keyword>
<evidence type="ECO:0000313" key="4">
    <source>
        <dbReference type="EMBL" id="MBD9699803.1"/>
    </source>
</evidence>
<keyword evidence="5" id="KW-1185">Reference proteome</keyword>
<keyword evidence="3" id="KW-0812">Transmembrane</keyword>
<dbReference type="RefSeq" id="WP_192280269.1">
    <property type="nucleotide sequence ID" value="NZ_JACZDF010000005.1"/>
</dbReference>
<dbReference type="PANTHER" id="PTHR34295">
    <property type="entry name" value="BIOTIN TRANSPORTER BIOY"/>
    <property type="match status" value="1"/>
</dbReference>
<dbReference type="EMBL" id="JACZDF010000005">
    <property type="protein sequence ID" value="MBD9699803.1"/>
    <property type="molecule type" value="Genomic_DNA"/>
</dbReference>